<organism evidence="4 5">
    <name type="scientific">Desulfuribacillus stibiiarsenatis</name>
    <dbReference type="NCBI Taxonomy" id="1390249"/>
    <lineage>
        <taxon>Bacteria</taxon>
        <taxon>Bacillati</taxon>
        <taxon>Bacillota</taxon>
        <taxon>Desulfuribacillia</taxon>
        <taxon>Desulfuribacillales</taxon>
        <taxon>Desulfuribacillaceae</taxon>
        <taxon>Desulfuribacillus</taxon>
    </lineage>
</organism>
<dbReference type="STRING" id="1390249.BHU72_08345"/>
<dbReference type="OrthoDB" id="9806179at2"/>
<dbReference type="InterPro" id="IPR050097">
    <property type="entry name" value="Ferredoxin-NADP_redctase_2"/>
</dbReference>
<name>A0A1E5L3Y2_9FIRM</name>
<dbReference type="AlphaFoldDB" id="A0A1E5L3Y2"/>
<gene>
    <name evidence="4" type="ORF">BHU72_08345</name>
</gene>
<dbReference type="Gene3D" id="3.50.50.60">
    <property type="entry name" value="FAD/NAD(P)-binding domain"/>
    <property type="match status" value="2"/>
</dbReference>
<dbReference type="InterPro" id="IPR023753">
    <property type="entry name" value="FAD/NAD-binding_dom"/>
</dbReference>
<dbReference type="InterPro" id="IPR036188">
    <property type="entry name" value="FAD/NAD-bd_sf"/>
</dbReference>
<evidence type="ECO:0000259" key="3">
    <source>
        <dbReference type="Pfam" id="PF07992"/>
    </source>
</evidence>
<keyword evidence="1" id="KW-0285">Flavoprotein</keyword>
<accession>A0A1E5L3Y2</accession>
<dbReference type="GO" id="GO:0016491">
    <property type="term" value="F:oxidoreductase activity"/>
    <property type="evidence" value="ECO:0007669"/>
    <property type="project" value="UniProtKB-KW"/>
</dbReference>
<dbReference type="SUPFAM" id="SSF51905">
    <property type="entry name" value="FAD/NAD(P)-binding domain"/>
    <property type="match status" value="2"/>
</dbReference>
<protein>
    <submittedName>
        <fullName evidence="4">Thioredoxin reductase</fullName>
    </submittedName>
</protein>
<dbReference type="Proteomes" id="UP000095255">
    <property type="component" value="Unassembled WGS sequence"/>
</dbReference>
<keyword evidence="2" id="KW-0560">Oxidoreductase</keyword>
<evidence type="ECO:0000313" key="5">
    <source>
        <dbReference type="Proteomes" id="UP000095255"/>
    </source>
</evidence>
<dbReference type="PRINTS" id="PR00469">
    <property type="entry name" value="PNDRDTASEII"/>
</dbReference>
<evidence type="ECO:0000256" key="2">
    <source>
        <dbReference type="ARBA" id="ARBA00023002"/>
    </source>
</evidence>
<sequence length="311" mass="33197">MQDGVYDIAIIGSGPAGATAAIYASRGKAKTIVLDKAPGTGALAITHKIANYPGQIDEVAGQELLDKLRNQAANFGANFVVTHVQGIMSNDDSKTIFTTDGILQAKSIFIAVGARGGRKNKITGEDEFLGRGVSYCATCDASFYKDKTVAVIGDNEEAIEEVMVLSKFASKMYVLIPGKVVTGNIDQESIPNNDKYDVRLNTKVKEIKGSDSVESIILENGEEVSVNGVFIYLSGNQPNTEFLNGIVETTEDGYIRVNEFMETNIPGIFAGGDIRKPPVKQAVVAAADGAIAAMSCEKYLHKKKTVAPQYG</sequence>
<evidence type="ECO:0000313" key="4">
    <source>
        <dbReference type="EMBL" id="OEH84850.1"/>
    </source>
</evidence>
<comment type="caution">
    <text evidence="4">The sequence shown here is derived from an EMBL/GenBank/DDBJ whole genome shotgun (WGS) entry which is preliminary data.</text>
</comment>
<feature type="domain" description="FAD/NAD(P)-binding" evidence="3">
    <location>
        <begin position="6"/>
        <end position="289"/>
    </location>
</feature>
<reference evidence="4 5" key="1">
    <citation type="submission" date="2016-09" db="EMBL/GenBank/DDBJ databases">
        <title>Desulfuribacillus arsenicus sp. nov., an obligately anaerobic, dissimilatory arsenic- and antimonate-reducing bacterium isolated from anoxic sediments.</title>
        <authorList>
            <person name="Abin C.A."/>
            <person name="Hollibaugh J.T."/>
        </authorList>
    </citation>
    <scope>NUCLEOTIDE SEQUENCE [LARGE SCALE GENOMIC DNA]</scope>
    <source>
        <strain evidence="4 5">MLFW-2</strain>
    </source>
</reference>
<dbReference type="Pfam" id="PF07992">
    <property type="entry name" value="Pyr_redox_2"/>
    <property type="match status" value="1"/>
</dbReference>
<keyword evidence="5" id="KW-1185">Reference proteome</keyword>
<proteinExistence type="predicted"/>
<evidence type="ECO:0000256" key="1">
    <source>
        <dbReference type="ARBA" id="ARBA00022630"/>
    </source>
</evidence>
<dbReference type="EMBL" id="MJAT01000036">
    <property type="protein sequence ID" value="OEH84850.1"/>
    <property type="molecule type" value="Genomic_DNA"/>
</dbReference>
<dbReference type="PRINTS" id="PR00368">
    <property type="entry name" value="FADPNR"/>
</dbReference>
<dbReference type="PANTHER" id="PTHR48105">
    <property type="entry name" value="THIOREDOXIN REDUCTASE 1-RELATED-RELATED"/>
    <property type="match status" value="1"/>
</dbReference>